<name>A0A8H5FJS2_9AGAR</name>
<dbReference type="EMBL" id="JAACJK010000006">
    <property type="protein sequence ID" value="KAF5339775.1"/>
    <property type="molecule type" value="Genomic_DNA"/>
</dbReference>
<evidence type="ECO:0000313" key="2">
    <source>
        <dbReference type="Proteomes" id="UP000541558"/>
    </source>
</evidence>
<dbReference type="Proteomes" id="UP000541558">
    <property type="component" value="Unassembled WGS sequence"/>
</dbReference>
<dbReference type="AlphaFoldDB" id="A0A8H5FJS2"/>
<keyword evidence="2" id="KW-1185">Reference proteome</keyword>
<organism evidence="1 2">
    <name type="scientific">Ephemerocybe angulata</name>
    <dbReference type="NCBI Taxonomy" id="980116"/>
    <lineage>
        <taxon>Eukaryota</taxon>
        <taxon>Fungi</taxon>
        <taxon>Dikarya</taxon>
        <taxon>Basidiomycota</taxon>
        <taxon>Agaricomycotina</taxon>
        <taxon>Agaricomycetes</taxon>
        <taxon>Agaricomycetidae</taxon>
        <taxon>Agaricales</taxon>
        <taxon>Agaricineae</taxon>
        <taxon>Psathyrellaceae</taxon>
        <taxon>Ephemerocybe</taxon>
    </lineage>
</organism>
<gene>
    <name evidence="1" type="ORF">D9611_009193</name>
</gene>
<evidence type="ECO:0000313" key="1">
    <source>
        <dbReference type="EMBL" id="KAF5339775.1"/>
    </source>
</evidence>
<protein>
    <submittedName>
        <fullName evidence="1">Uncharacterized protein</fullName>
    </submittedName>
</protein>
<sequence>MRRSAVSAVPGSTIFINIRVESLTTGETPWYFHSAAGLSDNGPSAFSITAPASSSAKFELTPANDPSRRIVLLHYQDVSDFGSDPAIGLHMEQRGEEANTPAGSGPHYDMVGNAFETSVWSLDSATRVLSATWIRASDSSEIPLRFVLKFWSMGVWLVPVIDYQAYVDADSVNYQGASYEEVFVLGPDYLVSELAFGRFSAAKSD</sequence>
<comment type="caution">
    <text evidence="1">The sequence shown here is derived from an EMBL/GenBank/DDBJ whole genome shotgun (WGS) entry which is preliminary data.</text>
</comment>
<proteinExistence type="predicted"/>
<accession>A0A8H5FJS2</accession>
<reference evidence="1 2" key="1">
    <citation type="journal article" date="2020" name="ISME J.">
        <title>Uncovering the hidden diversity of litter-decomposition mechanisms in mushroom-forming fungi.</title>
        <authorList>
            <person name="Floudas D."/>
            <person name="Bentzer J."/>
            <person name="Ahren D."/>
            <person name="Johansson T."/>
            <person name="Persson P."/>
            <person name="Tunlid A."/>
        </authorList>
    </citation>
    <scope>NUCLEOTIDE SEQUENCE [LARGE SCALE GENOMIC DNA]</scope>
    <source>
        <strain evidence="1 2">CBS 175.51</strain>
    </source>
</reference>